<reference evidence="2" key="2">
    <citation type="submission" date="2023-06" db="EMBL/GenBank/DDBJ databases">
        <authorList>
            <consortium name="Lawrence Berkeley National Laboratory"/>
            <person name="Mondo S.J."/>
            <person name="Hensen N."/>
            <person name="Bonometti L."/>
            <person name="Westerberg I."/>
            <person name="Brannstrom I.O."/>
            <person name="Guillou S."/>
            <person name="Cros-Aarteil S."/>
            <person name="Calhoun S."/>
            <person name="Haridas S."/>
            <person name="Kuo A."/>
            <person name="Pangilinan J."/>
            <person name="Riley R."/>
            <person name="Labutti K."/>
            <person name="Andreopoulos B."/>
            <person name="Lipzen A."/>
            <person name="Chen C."/>
            <person name="Yanf M."/>
            <person name="Daum C."/>
            <person name="Ng V."/>
            <person name="Clum A."/>
            <person name="Steindorff A."/>
            <person name="Ohm R."/>
            <person name="Martin F."/>
            <person name="Silar P."/>
            <person name="Natvig D."/>
            <person name="Lalanne C."/>
            <person name="Gautier V."/>
            <person name="Ament-Velasquez S.L."/>
            <person name="Kruys A."/>
            <person name="Hutchinson M.I."/>
            <person name="Powell A.J."/>
            <person name="Barry K."/>
            <person name="Miller A.N."/>
            <person name="Grigoriev I.V."/>
            <person name="Debuchy R."/>
            <person name="Gladieux P."/>
            <person name="Thoren M.H."/>
            <person name="Johannesson H."/>
        </authorList>
    </citation>
    <scope>NUCLEOTIDE SEQUENCE</scope>
    <source>
        <strain evidence="2">PSN324</strain>
    </source>
</reference>
<name>A0AAV9HLE6_9PEZI</name>
<evidence type="ECO:0000313" key="3">
    <source>
        <dbReference type="Proteomes" id="UP001321749"/>
    </source>
</evidence>
<evidence type="ECO:0000256" key="1">
    <source>
        <dbReference type="SAM" id="MobiDB-lite"/>
    </source>
</evidence>
<dbReference type="AlphaFoldDB" id="A0AAV9HLE6"/>
<reference evidence="2" key="1">
    <citation type="journal article" date="2023" name="Mol. Phylogenet. Evol.">
        <title>Genome-scale phylogeny and comparative genomics of the fungal order Sordariales.</title>
        <authorList>
            <person name="Hensen N."/>
            <person name="Bonometti L."/>
            <person name="Westerberg I."/>
            <person name="Brannstrom I.O."/>
            <person name="Guillou S."/>
            <person name="Cros-Aarteil S."/>
            <person name="Calhoun S."/>
            <person name="Haridas S."/>
            <person name="Kuo A."/>
            <person name="Mondo S."/>
            <person name="Pangilinan J."/>
            <person name="Riley R."/>
            <person name="LaButti K."/>
            <person name="Andreopoulos B."/>
            <person name="Lipzen A."/>
            <person name="Chen C."/>
            <person name="Yan M."/>
            <person name="Daum C."/>
            <person name="Ng V."/>
            <person name="Clum A."/>
            <person name="Steindorff A."/>
            <person name="Ohm R.A."/>
            <person name="Martin F."/>
            <person name="Silar P."/>
            <person name="Natvig D.O."/>
            <person name="Lalanne C."/>
            <person name="Gautier V."/>
            <person name="Ament-Velasquez S.L."/>
            <person name="Kruys A."/>
            <person name="Hutchinson M.I."/>
            <person name="Powell A.J."/>
            <person name="Barry K."/>
            <person name="Miller A.N."/>
            <person name="Grigoriev I.V."/>
            <person name="Debuchy R."/>
            <person name="Gladieux P."/>
            <person name="Hiltunen Thoren M."/>
            <person name="Johannesson H."/>
        </authorList>
    </citation>
    <scope>NUCLEOTIDE SEQUENCE</scope>
    <source>
        <strain evidence="2">PSN324</strain>
    </source>
</reference>
<feature type="compositionally biased region" description="Low complexity" evidence="1">
    <location>
        <begin position="57"/>
        <end position="110"/>
    </location>
</feature>
<keyword evidence="3" id="KW-1185">Reference proteome</keyword>
<gene>
    <name evidence="2" type="ORF">QBC42DRAFT_271548</name>
</gene>
<sequence length="122" mass="13297">MSGQHHEKQPKKHVPHHVVPKHESGYTDEVAEECHDLIDRAEEEAHLHEPNSMYSTESSGGMRSSESKSSGMASKAKKSAGLESKSSEGMGSKSSEGMGKNMKEGMGSMKESMKDTMGMKKE</sequence>
<feature type="compositionally biased region" description="Basic residues" evidence="1">
    <location>
        <begin position="8"/>
        <end position="19"/>
    </location>
</feature>
<feature type="compositionally biased region" description="Basic and acidic residues" evidence="1">
    <location>
        <begin position="111"/>
        <end position="122"/>
    </location>
</feature>
<dbReference type="Proteomes" id="UP001321749">
    <property type="component" value="Unassembled WGS sequence"/>
</dbReference>
<accession>A0AAV9HLE6</accession>
<protein>
    <submittedName>
        <fullName evidence="2">Uncharacterized protein</fullName>
    </submittedName>
</protein>
<organism evidence="2 3">
    <name type="scientific">Cladorrhinum samala</name>
    <dbReference type="NCBI Taxonomy" id="585594"/>
    <lineage>
        <taxon>Eukaryota</taxon>
        <taxon>Fungi</taxon>
        <taxon>Dikarya</taxon>
        <taxon>Ascomycota</taxon>
        <taxon>Pezizomycotina</taxon>
        <taxon>Sordariomycetes</taxon>
        <taxon>Sordariomycetidae</taxon>
        <taxon>Sordariales</taxon>
        <taxon>Podosporaceae</taxon>
        <taxon>Cladorrhinum</taxon>
    </lineage>
</organism>
<comment type="caution">
    <text evidence="2">The sequence shown here is derived from an EMBL/GenBank/DDBJ whole genome shotgun (WGS) entry which is preliminary data.</text>
</comment>
<proteinExistence type="predicted"/>
<feature type="compositionally biased region" description="Basic and acidic residues" evidence="1">
    <location>
        <begin position="32"/>
        <end position="49"/>
    </location>
</feature>
<evidence type="ECO:0000313" key="2">
    <source>
        <dbReference type="EMBL" id="KAK4460775.1"/>
    </source>
</evidence>
<dbReference type="EMBL" id="MU865004">
    <property type="protein sequence ID" value="KAK4460775.1"/>
    <property type="molecule type" value="Genomic_DNA"/>
</dbReference>
<feature type="region of interest" description="Disordered" evidence="1">
    <location>
        <begin position="1"/>
        <end position="122"/>
    </location>
</feature>